<reference evidence="4 5" key="1">
    <citation type="journal article" date="2018" name="Elife">
        <title>Firefly genomes illuminate parallel origins of bioluminescence in beetles.</title>
        <authorList>
            <person name="Fallon T.R."/>
            <person name="Lower S.E."/>
            <person name="Chang C.H."/>
            <person name="Bessho-Uehara M."/>
            <person name="Martin G.J."/>
            <person name="Bewick A.J."/>
            <person name="Behringer M."/>
            <person name="Debat H.J."/>
            <person name="Wong I."/>
            <person name="Day J.C."/>
            <person name="Suvorov A."/>
            <person name="Silva C.J."/>
            <person name="Stanger-Hall K.F."/>
            <person name="Hall D.W."/>
            <person name="Schmitz R.J."/>
            <person name="Nelson D.R."/>
            <person name="Lewis S.M."/>
            <person name="Shigenobu S."/>
            <person name="Bybee S.M."/>
            <person name="Larracuente A.M."/>
            <person name="Oba Y."/>
            <person name="Weng J.K."/>
        </authorList>
    </citation>
    <scope>NUCLEOTIDE SEQUENCE [LARGE SCALE GENOMIC DNA]</scope>
    <source>
        <strain evidence="4">1611_PpyrPB1</strain>
        <tissue evidence="4">Whole body</tissue>
    </source>
</reference>
<evidence type="ECO:0000313" key="5">
    <source>
        <dbReference type="Proteomes" id="UP000327044"/>
    </source>
</evidence>
<evidence type="ECO:0000256" key="2">
    <source>
        <dbReference type="ARBA" id="ARBA00022694"/>
    </source>
</evidence>
<dbReference type="Gene3D" id="3.40.1350.10">
    <property type="match status" value="1"/>
</dbReference>
<gene>
    <name evidence="4" type="ORF">PPYR_10705</name>
</gene>
<keyword evidence="2" id="KW-0819">tRNA processing</keyword>
<organism evidence="4 5">
    <name type="scientific">Photinus pyralis</name>
    <name type="common">Common eastern firefly</name>
    <name type="synonym">Lampyris pyralis</name>
    <dbReference type="NCBI Taxonomy" id="7054"/>
    <lineage>
        <taxon>Eukaryota</taxon>
        <taxon>Metazoa</taxon>
        <taxon>Ecdysozoa</taxon>
        <taxon>Arthropoda</taxon>
        <taxon>Hexapoda</taxon>
        <taxon>Insecta</taxon>
        <taxon>Pterygota</taxon>
        <taxon>Neoptera</taxon>
        <taxon>Endopterygota</taxon>
        <taxon>Coleoptera</taxon>
        <taxon>Polyphaga</taxon>
        <taxon>Elateriformia</taxon>
        <taxon>Elateroidea</taxon>
        <taxon>Lampyridae</taxon>
        <taxon>Lampyrinae</taxon>
        <taxon>Photinus</taxon>
    </lineage>
</organism>
<dbReference type="InterPro" id="IPR011856">
    <property type="entry name" value="tRNA_endonuc-like_dom_sf"/>
</dbReference>
<protein>
    <recommendedName>
        <fullName evidence="3">tRNA-splicing endonuclease subunit Sen15 domain-containing protein</fullName>
    </recommendedName>
</protein>
<comment type="similarity">
    <text evidence="1">Belongs to the SEN15 family.</text>
</comment>
<dbReference type="InterPro" id="IPR018593">
    <property type="entry name" value="tRNA-endonuc_su_Sen15"/>
</dbReference>
<accession>A0A5N4AH62</accession>
<dbReference type="PANTHER" id="PTHR28582:SF1">
    <property type="entry name" value="TRNA-SPLICING ENDONUCLEASE SUBUNIT SEN15"/>
    <property type="match status" value="1"/>
</dbReference>
<evidence type="ECO:0000313" key="4">
    <source>
        <dbReference type="EMBL" id="KAB0796644.1"/>
    </source>
</evidence>
<evidence type="ECO:0000259" key="3">
    <source>
        <dbReference type="Pfam" id="PF09631"/>
    </source>
</evidence>
<proteinExistence type="inferred from homology"/>
<dbReference type="SUPFAM" id="SSF53032">
    <property type="entry name" value="tRNA-intron endonuclease catalytic domain-like"/>
    <property type="match status" value="1"/>
</dbReference>
<dbReference type="InParanoid" id="A0A5N4AH62"/>
<keyword evidence="5" id="KW-1185">Reference proteome</keyword>
<evidence type="ECO:0000256" key="1">
    <source>
        <dbReference type="ARBA" id="ARBA00006091"/>
    </source>
</evidence>
<comment type="caution">
    <text evidence="4">The sequence shown here is derived from an EMBL/GenBank/DDBJ whole genome shotgun (WGS) entry which is preliminary data.</text>
</comment>
<dbReference type="InterPro" id="IPR036167">
    <property type="entry name" value="tRNA_intron_Endo_cat-like_sf"/>
</dbReference>
<dbReference type="Proteomes" id="UP000327044">
    <property type="component" value="Unassembled WGS sequence"/>
</dbReference>
<dbReference type="Pfam" id="PF09631">
    <property type="entry name" value="Sen15"/>
    <property type="match status" value="1"/>
</dbReference>
<dbReference type="GO" id="GO:0005634">
    <property type="term" value="C:nucleus"/>
    <property type="evidence" value="ECO:0007669"/>
    <property type="project" value="UniProtKB-ARBA"/>
</dbReference>
<sequence>MIEFLREEFTKLGCQNPKSTSIAIQVYLELCEVKRYWDVKYFYNENLDSLYFSAKPTKDEEECIFFPIEVSRTVSLKYLQDLFQLCKNPEHKLIVVLVNSDSTSVYYQIYNGLMQPVEDSKNVHQETSRRIDSNLRRHRDAIEQAAICGISLTLPTTSKGEGT</sequence>
<dbReference type="OrthoDB" id="10002170at2759"/>
<dbReference type="GO" id="GO:0006388">
    <property type="term" value="P:tRNA splicing, via endonucleolytic cleavage and ligation"/>
    <property type="evidence" value="ECO:0007669"/>
    <property type="project" value="InterPro"/>
</dbReference>
<name>A0A5N4AH62_PHOPY</name>
<dbReference type="EMBL" id="VVIM01000007">
    <property type="protein sequence ID" value="KAB0796644.1"/>
    <property type="molecule type" value="Genomic_DNA"/>
</dbReference>
<feature type="domain" description="tRNA-splicing endonuclease subunit Sen15" evidence="3">
    <location>
        <begin position="25"/>
        <end position="117"/>
    </location>
</feature>
<dbReference type="AlphaFoldDB" id="A0A5N4AH62"/>
<dbReference type="GO" id="GO:0003676">
    <property type="term" value="F:nucleic acid binding"/>
    <property type="evidence" value="ECO:0007669"/>
    <property type="project" value="InterPro"/>
</dbReference>
<dbReference type="PANTHER" id="PTHR28582">
    <property type="entry name" value="TRNA-SPLICING ENDONUCLEASE SUBUNIT SEN15"/>
    <property type="match status" value="1"/>
</dbReference>